<dbReference type="AlphaFoldDB" id="A0A8B8DLE3"/>
<dbReference type="GeneID" id="111127085"/>
<dbReference type="GO" id="GO:0046872">
    <property type="term" value="F:metal ion binding"/>
    <property type="evidence" value="ECO:0007669"/>
    <property type="project" value="UniProtKB-KW"/>
</dbReference>
<comment type="similarity">
    <text evidence="2">Belongs to the HAD-like hydrolase superfamily.</text>
</comment>
<dbReference type="PANTHER" id="PTHR19288:SF46">
    <property type="entry name" value="HALOACID DEHALOGENASE-LIKE HYDROLASE DOMAIN-CONTAINING PROTEIN 2"/>
    <property type="match status" value="1"/>
</dbReference>
<evidence type="ECO:0000313" key="7">
    <source>
        <dbReference type="RefSeq" id="XP_022327806.1"/>
    </source>
</evidence>
<gene>
    <name evidence="7" type="primary">LOC111127085</name>
</gene>
<dbReference type="InterPro" id="IPR023214">
    <property type="entry name" value="HAD_sf"/>
</dbReference>
<dbReference type="GO" id="GO:0016791">
    <property type="term" value="F:phosphatase activity"/>
    <property type="evidence" value="ECO:0007669"/>
    <property type="project" value="InterPro"/>
</dbReference>
<dbReference type="Pfam" id="PF13344">
    <property type="entry name" value="Hydrolase_6"/>
    <property type="match status" value="1"/>
</dbReference>
<dbReference type="OrthoDB" id="426235at2759"/>
<evidence type="ECO:0000256" key="4">
    <source>
        <dbReference type="ARBA" id="ARBA00022842"/>
    </source>
</evidence>
<dbReference type="SUPFAM" id="SSF56784">
    <property type="entry name" value="HAD-like"/>
    <property type="match status" value="1"/>
</dbReference>
<evidence type="ECO:0000256" key="1">
    <source>
        <dbReference type="ARBA" id="ARBA00001946"/>
    </source>
</evidence>
<dbReference type="FunFam" id="3.40.50.1000:FF:000060">
    <property type="entry name" value="Haloacid dehalogenase-like hydrolase domain-containing protein 2"/>
    <property type="match status" value="1"/>
</dbReference>
<keyword evidence="6" id="KW-1185">Reference proteome</keyword>
<dbReference type="Pfam" id="PF13242">
    <property type="entry name" value="Hydrolase_like"/>
    <property type="match status" value="1"/>
</dbReference>
<evidence type="ECO:0000313" key="6">
    <source>
        <dbReference type="Proteomes" id="UP000694844"/>
    </source>
</evidence>
<dbReference type="InterPro" id="IPR036412">
    <property type="entry name" value="HAD-like_sf"/>
</dbReference>
<dbReference type="InterPro" id="IPR006357">
    <property type="entry name" value="HAD-SF_hydro_IIA"/>
</dbReference>
<dbReference type="PANTHER" id="PTHR19288">
    <property type="entry name" value="4-NITROPHENYLPHOSPHATASE-RELATED"/>
    <property type="match status" value="1"/>
</dbReference>
<dbReference type="CDD" id="cd07509">
    <property type="entry name" value="HAD_PPase"/>
    <property type="match status" value="1"/>
</dbReference>
<keyword evidence="3" id="KW-0479">Metal-binding</keyword>
<sequence>MCRDNEIFIIFYPTRVSVGYGLQCVPMSCKYLTRRSPFQKVMTQKVRTVLVDLSGTLHVENEEIPGSIEALARLRKSNLNVKFVTNTTKESQRLLFERLQKIGFDIESHEIFSSLSAAVKLIKKKSLRPLLLVDDRALEDFQDIETKDENAVVIGLAPEKFQYNILNQAFRLLMDGAPFIAIHKARYFKTSTGLALGPGPFITGLEYATDTTAEVVGKPEKSFFLSAVEEFNCQPNECIMIGDDVLDDVGGAQNCGMLGILVQTGKYRLRDEDKITPSPFMTVKNFSEAVDKIMSI</sequence>
<organism evidence="6 7">
    <name type="scientific">Crassostrea virginica</name>
    <name type="common">Eastern oyster</name>
    <dbReference type="NCBI Taxonomy" id="6565"/>
    <lineage>
        <taxon>Eukaryota</taxon>
        <taxon>Metazoa</taxon>
        <taxon>Spiralia</taxon>
        <taxon>Lophotrochozoa</taxon>
        <taxon>Mollusca</taxon>
        <taxon>Bivalvia</taxon>
        <taxon>Autobranchia</taxon>
        <taxon>Pteriomorphia</taxon>
        <taxon>Ostreida</taxon>
        <taxon>Ostreoidea</taxon>
        <taxon>Ostreidae</taxon>
        <taxon>Crassostrea</taxon>
    </lineage>
</organism>
<dbReference type="NCBIfam" id="TIGR01458">
    <property type="entry name" value="HAD-SF-IIA-hyp3"/>
    <property type="match status" value="1"/>
</dbReference>
<proteinExistence type="inferred from homology"/>
<dbReference type="KEGG" id="cvn:111127085"/>
<evidence type="ECO:0000256" key="3">
    <source>
        <dbReference type="ARBA" id="ARBA00022723"/>
    </source>
</evidence>
<dbReference type="InterPro" id="IPR006355">
    <property type="entry name" value="LHPP/HDHD2"/>
</dbReference>
<protein>
    <recommendedName>
        <fullName evidence="5">Haloacid dehalogenase-like hydrolase domain-containing protein 2</fullName>
    </recommendedName>
</protein>
<name>A0A8B8DLE3_CRAVI</name>
<dbReference type="NCBIfam" id="TIGR01460">
    <property type="entry name" value="HAD-SF-IIA"/>
    <property type="match status" value="1"/>
</dbReference>
<accession>A0A8B8DLE3</accession>
<dbReference type="Proteomes" id="UP000694844">
    <property type="component" value="Chromosome 3"/>
</dbReference>
<evidence type="ECO:0000256" key="5">
    <source>
        <dbReference type="ARBA" id="ARBA00039666"/>
    </source>
</evidence>
<reference evidence="7" key="1">
    <citation type="submission" date="2025-08" db="UniProtKB">
        <authorList>
            <consortium name="RefSeq"/>
        </authorList>
    </citation>
    <scope>IDENTIFICATION</scope>
    <source>
        <tissue evidence="7">Whole sample</tissue>
    </source>
</reference>
<comment type="cofactor">
    <cofactor evidence="1">
        <name>Mg(2+)</name>
        <dbReference type="ChEBI" id="CHEBI:18420"/>
    </cofactor>
</comment>
<dbReference type="RefSeq" id="XP_022327806.1">
    <property type="nucleotide sequence ID" value="XM_022472098.1"/>
</dbReference>
<dbReference type="Gene3D" id="3.40.50.1000">
    <property type="entry name" value="HAD superfamily/HAD-like"/>
    <property type="match status" value="2"/>
</dbReference>
<dbReference type="GO" id="GO:0005737">
    <property type="term" value="C:cytoplasm"/>
    <property type="evidence" value="ECO:0007669"/>
    <property type="project" value="TreeGrafter"/>
</dbReference>
<keyword evidence="4" id="KW-0460">Magnesium</keyword>
<evidence type="ECO:0000256" key="2">
    <source>
        <dbReference type="ARBA" id="ARBA00007958"/>
    </source>
</evidence>